<accession>A0A9E9NTJ8</accession>
<dbReference type="InterPro" id="IPR005119">
    <property type="entry name" value="LysR_subst-bd"/>
</dbReference>
<evidence type="ECO:0000256" key="1">
    <source>
        <dbReference type="ARBA" id="ARBA00009437"/>
    </source>
</evidence>
<keyword evidence="3" id="KW-0238">DNA-binding</keyword>
<dbReference type="InterPro" id="IPR000847">
    <property type="entry name" value="LysR_HTH_N"/>
</dbReference>
<dbReference type="PANTHER" id="PTHR30126">
    <property type="entry name" value="HTH-TYPE TRANSCRIPTIONAL REGULATOR"/>
    <property type="match status" value="1"/>
</dbReference>
<organism evidence="5">
    <name type="scientific">Oxalobacter aliiformigenes</name>
    <dbReference type="NCBI Taxonomy" id="2946593"/>
    <lineage>
        <taxon>Bacteria</taxon>
        <taxon>Pseudomonadati</taxon>
        <taxon>Pseudomonadota</taxon>
        <taxon>Betaproteobacteria</taxon>
        <taxon>Burkholderiales</taxon>
        <taxon>Oxalobacteraceae</taxon>
        <taxon>Oxalobacter</taxon>
    </lineage>
</organism>
<name>A0A9E9NTJ8_9BURK</name>
<dbReference type="PROSITE" id="PS50931">
    <property type="entry name" value="HTH_LYSR"/>
    <property type="match status" value="1"/>
</dbReference>
<dbReference type="Gene3D" id="1.10.10.10">
    <property type="entry name" value="Winged helix-like DNA-binding domain superfamily/Winged helix DNA-binding domain"/>
    <property type="match status" value="1"/>
</dbReference>
<dbReference type="GO" id="GO:0003700">
    <property type="term" value="F:DNA-binding transcription factor activity"/>
    <property type="evidence" value="ECO:0007669"/>
    <property type="project" value="InterPro"/>
</dbReference>
<dbReference type="Pfam" id="PF03466">
    <property type="entry name" value="LysR_substrate"/>
    <property type="match status" value="1"/>
</dbReference>
<evidence type="ECO:0000256" key="2">
    <source>
        <dbReference type="ARBA" id="ARBA00023015"/>
    </source>
</evidence>
<dbReference type="AlphaFoldDB" id="A0A9E9NTJ8"/>
<dbReference type="Gene3D" id="3.40.190.290">
    <property type="match status" value="1"/>
</dbReference>
<dbReference type="Proteomes" id="UP001164819">
    <property type="component" value="Chromosome"/>
</dbReference>
<dbReference type="Pfam" id="PF00126">
    <property type="entry name" value="HTH_1"/>
    <property type="match status" value="1"/>
</dbReference>
<keyword evidence="4" id="KW-0804">Transcription</keyword>
<keyword evidence="2" id="KW-0805">Transcription regulation</keyword>
<dbReference type="PANTHER" id="PTHR30126:SF94">
    <property type="entry name" value="LYSR FAMILY TRANSCRIPTIONAL REGULATOR"/>
    <property type="match status" value="1"/>
</dbReference>
<gene>
    <name evidence="5" type="ORF">NB646_07395</name>
</gene>
<dbReference type="EMBL" id="CP098251">
    <property type="protein sequence ID" value="WAV90677.1"/>
    <property type="molecule type" value="Genomic_DNA"/>
</dbReference>
<evidence type="ECO:0000313" key="5">
    <source>
        <dbReference type="EMBL" id="WAV90677.1"/>
    </source>
</evidence>
<dbReference type="InterPro" id="IPR036388">
    <property type="entry name" value="WH-like_DNA-bd_sf"/>
</dbReference>
<evidence type="ECO:0000256" key="4">
    <source>
        <dbReference type="ARBA" id="ARBA00023163"/>
    </source>
</evidence>
<dbReference type="PRINTS" id="PR00039">
    <property type="entry name" value="HTHLYSR"/>
</dbReference>
<dbReference type="SUPFAM" id="SSF46785">
    <property type="entry name" value="Winged helix' DNA-binding domain"/>
    <property type="match status" value="1"/>
</dbReference>
<dbReference type="InterPro" id="IPR036390">
    <property type="entry name" value="WH_DNA-bd_sf"/>
</dbReference>
<reference evidence="5" key="1">
    <citation type="journal article" date="2022" name="Front. Microbiol.">
        <title>New perspectives on an old grouping: The genomic and phenotypic variability of Oxalobacter formigenes and the implications for calcium oxalate stone prevention.</title>
        <authorList>
            <person name="Chmiel J.A."/>
            <person name="Carr C."/>
            <person name="Stuivenberg G.A."/>
            <person name="Venema R."/>
            <person name="Chanyi R.M."/>
            <person name="Al K.F."/>
            <person name="Giguere D."/>
            <person name="Say H."/>
            <person name="Akouris P.P."/>
            <person name="Dominguez Romero S.A."/>
            <person name="Kwong A."/>
            <person name="Tai V."/>
            <person name="Koval S.F."/>
            <person name="Razvi H."/>
            <person name="Bjazevic J."/>
            <person name="Burton J.P."/>
        </authorList>
    </citation>
    <scope>NUCLEOTIDE SEQUENCE</scope>
    <source>
        <strain evidence="5">OxK</strain>
    </source>
</reference>
<dbReference type="GO" id="GO:0000976">
    <property type="term" value="F:transcription cis-regulatory region binding"/>
    <property type="evidence" value="ECO:0007669"/>
    <property type="project" value="TreeGrafter"/>
</dbReference>
<proteinExistence type="inferred from homology"/>
<protein>
    <submittedName>
        <fullName evidence="5">LysR substrate-binding domain-containing protein</fullName>
    </submittedName>
</protein>
<dbReference type="RefSeq" id="WP_269282637.1">
    <property type="nucleotide sequence ID" value="NZ_CP098251.1"/>
</dbReference>
<comment type="similarity">
    <text evidence="1">Belongs to the LysR transcriptional regulatory family.</text>
</comment>
<sequence>MNVTFKQLSVFVSIARYGTMTQAAEALFMTKGAVSQALAELENQLGVRLFDRQRARLHINHEGRKLLPVADELLARLSGIEQLFGDSVSEMRLQVGCTRTIGSYVLPDMLQAFDRENGCLPGVVIGNSQEIGNMIHRFDIDMALVEGAVSDPYLVCEPWVEDEMVIVAGRHHPLARKKSVTFGKLSRERWLLREPGSSSRAFFDNQLALYLDNPCVSLSLNASDAILSCVYNNLGLTFISSRMLEQPLYAGHFVTLDPGKRFLRRFTMCYHRDKYISPTLGKWLQFCRTWCMT</sequence>
<evidence type="ECO:0000256" key="3">
    <source>
        <dbReference type="ARBA" id="ARBA00023125"/>
    </source>
</evidence>
<dbReference type="SUPFAM" id="SSF53850">
    <property type="entry name" value="Periplasmic binding protein-like II"/>
    <property type="match status" value="1"/>
</dbReference>